<keyword evidence="2" id="KW-0812">Transmembrane</keyword>
<dbReference type="SUPFAM" id="SSF48726">
    <property type="entry name" value="Immunoglobulin"/>
    <property type="match status" value="1"/>
</dbReference>
<feature type="compositionally biased region" description="Acidic residues" evidence="1">
    <location>
        <begin position="317"/>
        <end position="326"/>
    </location>
</feature>
<dbReference type="CDD" id="cd00063">
    <property type="entry name" value="FN3"/>
    <property type="match status" value="1"/>
</dbReference>
<feature type="domain" description="Fibronectin type-III" evidence="4">
    <location>
        <begin position="113"/>
        <end position="207"/>
    </location>
</feature>
<comment type="caution">
    <text evidence="5">The sequence shown here is derived from an EMBL/GenBank/DDBJ whole genome shotgun (WGS) entry which is preliminary data.</text>
</comment>
<dbReference type="Pfam" id="PF13927">
    <property type="entry name" value="Ig_3"/>
    <property type="match status" value="1"/>
</dbReference>
<accession>A0AAN8X3V7</accession>
<evidence type="ECO:0000313" key="5">
    <source>
        <dbReference type="EMBL" id="KAK7072464.1"/>
    </source>
</evidence>
<keyword evidence="2" id="KW-0472">Membrane</keyword>
<feature type="compositionally biased region" description="Basic and acidic residues" evidence="1">
    <location>
        <begin position="214"/>
        <end position="224"/>
    </location>
</feature>
<dbReference type="Proteomes" id="UP001381693">
    <property type="component" value="Unassembled WGS sequence"/>
</dbReference>
<dbReference type="PROSITE" id="PS50835">
    <property type="entry name" value="IG_LIKE"/>
    <property type="match status" value="1"/>
</dbReference>
<dbReference type="SMART" id="SM00060">
    <property type="entry name" value="FN3"/>
    <property type="match status" value="1"/>
</dbReference>
<organism evidence="5 6">
    <name type="scientific">Halocaridina rubra</name>
    <name type="common">Hawaiian red shrimp</name>
    <dbReference type="NCBI Taxonomy" id="373956"/>
    <lineage>
        <taxon>Eukaryota</taxon>
        <taxon>Metazoa</taxon>
        <taxon>Ecdysozoa</taxon>
        <taxon>Arthropoda</taxon>
        <taxon>Crustacea</taxon>
        <taxon>Multicrustacea</taxon>
        <taxon>Malacostraca</taxon>
        <taxon>Eumalacostraca</taxon>
        <taxon>Eucarida</taxon>
        <taxon>Decapoda</taxon>
        <taxon>Pleocyemata</taxon>
        <taxon>Caridea</taxon>
        <taxon>Atyoidea</taxon>
        <taxon>Atyidae</taxon>
        <taxon>Halocaridina</taxon>
    </lineage>
</organism>
<dbReference type="InterPro" id="IPR013783">
    <property type="entry name" value="Ig-like_fold"/>
</dbReference>
<gene>
    <name evidence="5" type="ORF">SK128_012310</name>
</gene>
<dbReference type="PROSITE" id="PS50853">
    <property type="entry name" value="FN3"/>
    <property type="match status" value="1"/>
</dbReference>
<dbReference type="InterPro" id="IPR007110">
    <property type="entry name" value="Ig-like_dom"/>
</dbReference>
<dbReference type="InterPro" id="IPR036116">
    <property type="entry name" value="FN3_sf"/>
</dbReference>
<feature type="region of interest" description="Disordered" evidence="1">
    <location>
        <begin position="468"/>
        <end position="533"/>
    </location>
</feature>
<dbReference type="CDD" id="cd00096">
    <property type="entry name" value="Ig"/>
    <property type="match status" value="1"/>
</dbReference>
<dbReference type="PANTHER" id="PTHR23278">
    <property type="entry name" value="SIDESTEP PROTEIN"/>
    <property type="match status" value="1"/>
</dbReference>
<feature type="transmembrane region" description="Helical" evidence="2">
    <location>
        <begin position="246"/>
        <end position="270"/>
    </location>
</feature>
<dbReference type="EMBL" id="JAXCGZ010013473">
    <property type="protein sequence ID" value="KAK7072464.1"/>
    <property type="molecule type" value="Genomic_DNA"/>
</dbReference>
<feature type="region of interest" description="Disordered" evidence="1">
    <location>
        <begin position="210"/>
        <end position="236"/>
    </location>
</feature>
<name>A0AAN8X3V7_HALRR</name>
<feature type="region of interest" description="Disordered" evidence="1">
    <location>
        <begin position="406"/>
        <end position="444"/>
    </location>
</feature>
<sequence>MAFILDFHFPCNADAPVCSPNQVTTYAVGRYEDAEVTCSVEANPLEATFQWTFNNTADTIDVPQGRYTSTSSHSVITYTPMTSLDYGTLLCWASNEIGTQKEPCLYHIVPAGKPDPPGNCTVSQKTRISVRINCISGNSGGLKQFFFLQATLHNGKHILNVTADNPIFQVDGLKPKQKYNLLITAHNDKGSSPPTHLAISSIGTSGAIYQPHDGPSEAEVRDGGKTGNGGANPDGNLLETTSLPHLMPAALGVGAGLVLVIIILIFLIIFRTRRPRYFAPPMCGSVAGSELSKNSSSKSPSMTPKPTTSCSERDAQLESESDDAEPDLIPLQEGGTLIATETVVPAPATLLPPDCYQYPAVTSAPHVHTLISPHHSNSIIPPSPATVPLLEECFTEPLVPGAYPVHHEHHPPHHHHHHHHHHHPHYHHHADHPPTSPISPVASFDSHPALSTVIAASAVPPPLSPLAAPQGYGALQDPHNQPFPGIEGNLPPPAEYQTAQKKRVSYGRVTSNSVACEEDAPTTPLLNKRESSV</sequence>
<keyword evidence="2" id="KW-1133">Transmembrane helix</keyword>
<proteinExistence type="predicted"/>
<reference evidence="5 6" key="1">
    <citation type="submission" date="2023-11" db="EMBL/GenBank/DDBJ databases">
        <title>Halocaridina rubra genome assembly.</title>
        <authorList>
            <person name="Smith C."/>
        </authorList>
    </citation>
    <scope>NUCLEOTIDE SEQUENCE [LARGE SCALE GENOMIC DNA]</scope>
    <source>
        <strain evidence="5">EP-1</strain>
        <tissue evidence="5">Whole</tissue>
    </source>
</reference>
<evidence type="ECO:0008006" key="7">
    <source>
        <dbReference type="Google" id="ProtNLM"/>
    </source>
</evidence>
<dbReference type="InterPro" id="IPR036179">
    <property type="entry name" value="Ig-like_dom_sf"/>
</dbReference>
<feature type="compositionally biased region" description="Low complexity" evidence="1">
    <location>
        <begin position="292"/>
        <end position="310"/>
    </location>
</feature>
<evidence type="ECO:0000313" key="6">
    <source>
        <dbReference type="Proteomes" id="UP001381693"/>
    </source>
</evidence>
<evidence type="ECO:0000256" key="2">
    <source>
        <dbReference type="SAM" id="Phobius"/>
    </source>
</evidence>
<dbReference type="InterPro" id="IPR003961">
    <property type="entry name" value="FN3_dom"/>
</dbReference>
<evidence type="ECO:0000259" key="4">
    <source>
        <dbReference type="PROSITE" id="PS50853"/>
    </source>
</evidence>
<keyword evidence="6" id="KW-1185">Reference proteome</keyword>
<protein>
    <recommendedName>
        <fullName evidence="7">Ig-like domain-containing protein</fullName>
    </recommendedName>
</protein>
<evidence type="ECO:0000256" key="1">
    <source>
        <dbReference type="SAM" id="MobiDB-lite"/>
    </source>
</evidence>
<dbReference type="SUPFAM" id="SSF49265">
    <property type="entry name" value="Fibronectin type III"/>
    <property type="match status" value="1"/>
</dbReference>
<dbReference type="Gene3D" id="2.60.40.10">
    <property type="entry name" value="Immunoglobulins"/>
    <property type="match status" value="2"/>
</dbReference>
<feature type="domain" description="Ig-like" evidence="3">
    <location>
        <begin position="16"/>
        <end position="95"/>
    </location>
</feature>
<evidence type="ECO:0000259" key="3">
    <source>
        <dbReference type="PROSITE" id="PS50835"/>
    </source>
</evidence>
<dbReference type="PANTHER" id="PTHR23278:SF19">
    <property type="entry name" value="OBSCURIN"/>
    <property type="match status" value="1"/>
</dbReference>
<feature type="compositionally biased region" description="Basic residues" evidence="1">
    <location>
        <begin position="407"/>
        <end position="430"/>
    </location>
</feature>
<dbReference type="AlphaFoldDB" id="A0AAN8X3V7"/>
<feature type="region of interest" description="Disordered" evidence="1">
    <location>
        <begin position="288"/>
        <end position="329"/>
    </location>
</feature>